<evidence type="ECO:0000256" key="1">
    <source>
        <dbReference type="SAM" id="MobiDB-lite"/>
    </source>
</evidence>
<reference evidence="3" key="1">
    <citation type="journal article" date="2014" name="Genome Announc.">
        <title>Draft genome sequence of Rhodosporidium toruloides CECT1137, an oleaginous yeast of biotechnological interest.</title>
        <authorList>
            <person name="Morin N."/>
            <person name="Calcas X."/>
            <person name="Devillers H."/>
            <person name="Durrens P."/>
            <person name="Sherman D.J."/>
            <person name="Nicaud J.-M."/>
            <person name="Neuveglise C."/>
        </authorList>
    </citation>
    <scope>NUCLEOTIDE SEQUENCE</scope>
    <source>
        <strain evidence="3">CECT1137</strain>
    </source>
</reference>
<organism evidence="3">
    <name type="scientific">Rhodotorula toruloides</name>
    <name type="common">Yeast</name>
    <name type="synonym">Rhodosporidium toruloides</name>
    <dbReference type="NCBI Taxonomy" id="5286"/>
    <lineage>
        <taxon>Eukaryota</taxon>
        <taxon>Fungi</taxon>
        <taxon>Dikarya</taxon>
        <taxon>Basidiomycota</taxon>
        <taxon>Pucciniomycotina</taxon>
        <taxon>Microbotryomycetes</taxon>
        <taxon>Sporidiobolales</taxon>
        <taxon>Sporidiobolaceae</taxon>
        <taxon>Rhodotorula</taxon>
    </lineage>
</organism>
<dbReference type="PANTHER" id="PTHR42663:SF6">
    <property type="entry name" value="HYDROLASE C777.06C-RELATED"/>
    <property type="match status" value="1"/>
</dbReference>
<feature type="region of interest" description="Disordered" evidence="1">
    <location>
        <begin position="1"/>
        <end position="29"/>
    </location>
</feature>
<accession>A0A061BGU2</accession>
<name>A0A061BGU2_RHOTO</name>
<dbReference type="Gene3D" id="3.60.15.10">
    <property type="entry name" value="Ribonuclease Z/Hydroxyacylglutathione hydrolase-like"/>
    <property type="match status" value="1"/>
</dbReference>
<dbReference type="InterPro" id="IPR001279">
    <property type="entry name" value="Metallo-B-lactamas"/>
</dbReference>
<dbReference type="AlphaFoldDB" id="A0A061BGU2"/>
<evidence type="ECO:0000313" key="3">
    <source>
        <dbReference type="EMBL" id="CDR48569.1"/>
    </source>
</evidence>
<gene>
    <name evidence="3" type="ORF">RHTO0S_18e03004g</name>
</gene>
<evidence type="ECO:0000259" key="2">
    <source>
        <dbReference type="Pfam" id="PF12706"/>
    </source>
</evidence>
<sequence>MYRYPDASGYDTPTASPSPSPPPARSPSKPHELLFLGTACSSALPNIVCTTDPVNGCDACLDTVGNPGSKNIRGNTGCVLRVPRGEGQEELTILIDCGKTFREQALKFFPQHGLRKIDACILTHHHADAIDGLDDLRIWTYDSAIERTIPIYCTRTTYDQIASSFTYMVSKAAASGSGALPSFDWHIMREDEEWDVCGVKIVPVPVEHGHYFDHKKGPQRPLIALGFLIDSTVLYLSDVSRVPAAQIARLATYVSLPSSSFTPSSRLLPPLDTLIIDTCSLFSPHPRSHFTLAQSLALSARLGARKTYLTDLPHGISHAAWVEWATEFSSHGAGPALSEPETDALLSLSEKDPSPRSFTRAANAFVASYAAETGEEAVAEGRWVRPAFDGLVLSWDGQRGGRVCDSTYE</sequence>
<dbReference type="CDD" id="cd16279">
    <property type="entry name" value="metallo-hydrolase-like_MBL-fold"/>
    <property type="match status" value="1"/>
</dbReference>
<dbReference type="InterPro" id="IPR036866">
    <property type="entry name" value="RibonucZ/Hydroxyglut_hydro"/>
</dbReference>
<dbReference type="Pfam" id="PF12706">
    <property type="entry name" value="Lactamase_B_2"/>
    <property type="match status" value="1"/>
</dbReference>
<proteinExistence type="predicted"/>
<dbReference type="PANTHER" id="PTHR42663">
    <property type="entry name" value="HYDROLASE C777.06C-RELATED-RELATED"/>
    <property type="match status" value="1"/>
</dbReference>
<dbReference type="OrthoDB" id="341300at2759"/>
<feature type="compositionally biased region" description="Pro residues" evidence="1">
    <location>
        <begin position="16"/>
        <end position="25"/>
    </location>
</feature>
<dbReference type="SUPFAM" id="SSF56281">
    <property type="entry name" value="Metallo-hydrolase/oxidoreductase"/>
    <property type="match status" value="1"/>
</dbReference>
<protein>
    <submittedName>
        <fullName evidence="3">RHTO0S18e03004g1_1</fullName>
    </submittedName>
</protein>
<dbReference type="EMBL" id="LK052953">
    <property type="protein sequence ID" value="CDR48569.1"/>
    <property type="molecule type" value="Genomic_DNA"/>
</dbReference>
<feature type="domain" description="Metallo-beta-lactamase" evidence="2">
    <location>
        <begin position="93"/>
        <end position="310"/>
    </location>
</feature>